<evidence type="ECO:0000256" key="15">
    <source>
        <dbReference type="RuleBase" id="RU004024"/>
    </source>
</evidence>
<evidence type="ECO:0000256" key="16">
    <source>
        <dbReference type="SAM" id="Phobius"/>
    </source>
</evidence>
<keyword evidence="4 14" id="KW-0679">Respiratory chain</keyword>
<comment type="similarity">
    <text evidence="2 14">Belongs to the cytochrome c oxidase subunit 2 family.</text>
</comment>
<evidence type="ECO:0000256" key="4">
    <source>
        <dbReference type="ARBA" id="ARBA00022660"/>
    </source>
</evidence>
<sequence>MMAKALIRRAAGAVTGLAGAGMVAGTALAQDVLGELPVIGKPIAKGMGFQPASTELARDQQWLDHFVLIIITLITIFVCGLLLIVILRYNSRSNPVPAKFTHNTPVEIVWTLVPVLVLVVIGAFSLPALFRSQEMPPNPDVVIKAIGNQWYWSYEYPDNDLSFDSIMLTKEELAENGYSEDEYLLATDTEVVVPVGKTVLVQVTANDVIHAWTIPAFAVKQDAVPGRIAQLWFNVEQEGVYFGQCSELCGINHAYMPIVVKAVSPEKYIAWVEEQGGTLTEEEQTALLESEAEAKVELAVAN</sequence>
<name>A0ABY7S5Y5_9RHOB</name>
<evidence type="ECO:0000256" key="2">
    <source>
        <dbReference type="ARBA" id="ARBA00007866"/>
    </source>
</evidence>
<reference evidence="20 21" key="1">
    <citation type="submission" date="2021-01" db="EMBL/GenBank/DDBJ databases">
        <title>Biogeographic distribution of Paracoccus.</title>
        <authorList>
            <person name="Hollensteiner J."/>
            <person name="Leineberger J."/>
            <person name="Brinkhoff T."/>
            <person name="Daniel R."/>
        </authorList>
    </citation>
    <scope>NUCLEOTIDE SEQUENCE [LARGE SCALE GENOMIC DNA]</scope>
    <source>
        <strain evidence="20 21">DSM 18447</strain>
    </source>
</reference>
<comment type="cofactor">
    <cofactor evidence="15">
        <name>Cu cation</name>
        <dbReference type="ChEBI" id="CHEBI:23378"/>
    </cofactor>
    <text evidence="15">Binds a copper A center.</text>
</comment>
<keyword evidence="7" id="KW-1278">Translocase</keyword>
<dbReference type="EMBL" id="CP067140">
    <property type="protein sequence ID" value="WCR02477.1"/>
    <property type="molecule type" value="Genomic_DNA"/>
</dbReference>
<comment type="catalytic activity">
    <reaction evidence="13 15">
        <text>4 Fe(II)-[cytochrome c] + O2 + 8 H(+)(in) = 4 Fe(III)-[cytochrome c] + 2 H2O + 4 H(+)(out)</text>
        <dbReference type="Rhea" id="RHEA:11436"/>
        <dbReference type="Rhea" id="RHEA-COMP:10350"/>
        <dbReference type="Rhea" id="RHEA-COMP:14399"/>
        <dbReference type="ChEBI" id="CHEBI:15377"/>
        <dbReference type="ChEBI" id="CHEBI:15378"/>
        <dbReference type="ChEBI" id="CHEBI:15379"/>
        <dbReference type="ChEBI" id="CHEBI:29033"/>
        <dbReference type="ChEBI" id="CHEBI:29034"/>
        <dbReference type="EC" id="7.1.1.9"/>
    </reaction>
</comment>
<evidence type="ECO:0000313" key="21">
    <source>
        <dbReference type="Proteomes" id="UP001215549"/>
    </source>
</evidence>
<evidence type="ECO:0000256" key="12">
    <source>
        <dbReference type="ARBA" id="ARBA00024688"/>
    </source>
</evidence>
<evidence type="ECO:0000256" key="1">
    <source>
        <dbReference type="ARBA" id="ARBA00004141"/>
    </source>
</evidence>
<feature type="signal peptide" evidence="17">
    <location>
        <begin position="1"/>
        <end position="29"/>
    </location>
</feature>
<feature type="transmembrane region" description="Helical" evidence="16">
    <location>
        <begin position="108"/>
        <end position="130"/>
    </location>
</feature>
<proteinExistence type="inferred from homology"/>
<keyword evidence="17" id="KW-0732">Signal</keyword>
<dbReference type="CDD" id="cd13912">
    <property type="entry name" value="CcO_II_C"/>
    <property type="match status" value="1"/>
</dbReference>
<evidence type="ECO:0000259" key="18">
    <source>
        <dbReference type="PROSITE" id="PS50857"/>
    </source>
</evidence>
<dbReference type="Pfam" id="PF00116">
    <property type="entry name" value="COX2"/>
    <property type="match status" value="1"/>
</dbReference>
<keyword evidence="8 14" id="KW-0249">Electron transport</keyword>
<keyword evidence="11 16" id="KW-0472">Membrane</keyword>
<evidence type="ECO:0000256" key="3">
    <source>
        <dbReference type="ARBA" id="ARBA00022448"/>
    </source>
</evidence>
<evidence type="ECO:0000256" key="8">
    <source>
        <dbReference type="ARBA" id="ARBA00022982"/>
    </source>
</evidence>
<evidence type="ECO:0000256" key="6">
    <source>
        <dbReference type="ARBA" id="ARBA00022723"/>
    </source>
</evidence>
<dbReference type="Pfam" id="PF02790">
    <property type="entry name" value="COX2_TM"/>
    <property type="match status" value="1"/>
</dbReference>
<accession>A0ABY7S5Y5</accession>
<feature type="transmembrane region" description="Helical" evidence="16">
    <location>
        <begin position="66"/>
        <end position="87"/>
    </location>
</feature>
<dbReference type="PANTHER" id="PTHR22888:SF9">
    <property type="entry name" value="CYTOCHROME C OXIDASE SUBUNIT 2"/>
    <property type="match status" value="1"/>
</dbReference>
<dbReference type="SUPFAM" id="SSF81464">
    <property type="entry name" value="Cytochrome c oxidase subunit II-like, transmembrane region"/>
    <property type="match status" value="1"/>
</dbReference>
<dbReference type="PRINTS" id="PR01166">
    <property type="entry name" value="CYCOXIDASEII"/>
</dbReference>
<dbReference type="EC" id="7.1.1.9" evidence="15"/>
<gene>
    <name evidence="20" type="primary">coxB</name>
    <name evidence="20" type="ORF">JHX88_16645</name>
</gene>
<keyword evidence="10 15" id="KW-0186">Copper</keyword>
<dbReference type="PROSITE" id="PS00078">
    <property type="entry name" value="COX2"/>
    <property type="match status" value="1"/>
</dbReference>
<organism evidence="20 21">
    <name type="scientific">Paracoccus saliphilus</name>
    <dbReference type="NCBI Taxonomy" id="405559"/>
    <lineage>
        <taxon>Bacteria</taxon>
        <taxon>Pseudomonadati</taxon>
        <taxon>Pseudomonadota</taxon>
        <taxon>Alphaproteobacteria</taxon>
        <taxon>Rhodobacterales</taxon>
        <taxon>Paracoccaceae</taxon>
        <taxon>Paracoccus</taxon>
    </lineage>
</organism>
<evidence type="ECO:0000256" key="7">
    <source>
        <dbReference type="ARBA" id="ARBA00022967"/>
    </source>
</evidence>
<evidence type="ECO:0000256" key="14">
    <source>
        <dbReference type="RuleBase" id="RU000456"/>
    </source>
</evidence>
<keyword evidence="9 16" id="KW-1133">Transmembrane helix</keyword>
<dbReference type="PANTHER" id="PTHR22888">
    <property type="entry name" value="CYTOCHROME C OXIDASE, SUBUNIT II"/>
    <property type="match status" value="1"/>
</dbReference>
<dbReference type="InterPro" id="IPR001505">
    <property type="entry name" value="Copper_CuA"/>
</dbReference>
<comment type="function">
    <text evidence="12 15">Subunits I and II form the functional core of the enzyme complex. Electrons originating in cytochrome c are transferred via heme a and Cu(A) to the binuclear center formed by heme a3 and Cu(B).</text>
</comment>
<dbReference type="InterPro" id="IPR014222">
    <property type="entry name" value="Cyt_c_oxidase_su2"/>
</dbReference>
<dbReference type="PROSITE" id="PS50999">
    <property type="entry name" value="COX2_TM"/>
    <property type="match status" value="1"/>
</dbReference>
<keyword evidence="6 15" id="KW-0479">Metal-binding</keyword>
<protein>
    <recommendedName>
        <fullName evidence="15">Cytochrome c oxidase subunit 2</fullName>
        <ecNumber evidence="15">7.1.1.9</ecNumber>
    </recommendedName>
</protein>
<keyword evidence="5 14" id="KW-0812">Transmembrane</keyword>
<dbReference type="NCBIfam" id="TIGR02866">
    <property type="entry name" value="CoxB"/>
    <property type="match status" value="1"/>
</dbReference>
<evidence type="ECO:0000256" key="17">
    <source>
        <dbReference type="SAM" id="SignalP"/>
    </source>
</evidence>
<dbReference type="Proteomes" id="UP001215549">
    <property type="component" value="Chromosome"/>
</dbReference>
<dbReference type="InterPro" id="IPR011759">
    <property type="entry name" value="Cyt_c_oxidase_su2_TM_dom"/>
</dbReference>
<evidence type="ECO:0000259" key="19">
    <source>
        <dbReference type="PROSITE" id="PS50999"/>
    </source>
</evidence>
<evidence type="ECO:0000313" key="20">
    <source>
        <dbReference type="EMBL" id="WCR02477.1"/>
    </source>
</evidence>
<dbReference type="RefSeq" id="WP_084202995.1">
    <property type="nucleotide sequence ID" value="NZ_CP067140.1"/>
</dbReference>
<dbReference type="InterPro" id="IPR034210">
    <property type="entry name" value="CcO_II_C"/>
</dbReference>
<dbReference type="InterPro" id="IPR008972">
    <property type="entry name" value="Cupredoxin"/>
</dbReference>
<evidence type="ECO:0000256" key="11">
    <source>
        <dbReference type="ARBA" id="ARBA00023136"/>
    </source>
</evidence>
<feature type="domain" description="Cytochrome oxidase subunit II copper A binding" evidence="18">
    <location>
        <begin position="138"/>
        <end position="274"/>
    </location>
</feature>
<keyword evidence="21" id="KW-1185">Reference proteome</keyword>
<feature type="domain" description="Cytochrome oxidase subunit II transmembrane region profile" evidence="19">
    <location>
        <begin position="41"/>
        <end position="136"/>
    </location>
</feature>
<dbReference type="PROSITE" id="PS50857">
    <property type="entry name" value="COX2_CUA"/>
    <property type="match status" value="1"/>
</dbReference>
<evidence type="ECO:0000256" key="5">
    <source>
        <dbReference type="ARBA" id="ARBA00022692"/>
    </source>
</evidence>
<evidence type="ECO:0000256" key="10">
    <source>
        <dbReference type="ARBA" id="ARBA00023008"/>
    </source>
</evidence>
<feature type="chain" id="PRO_5046408404" description="Cytochrome c oxidase subunit 2" evidence="17">
    <location>
        <begin position="30"/>
        <end position="302"/>
    </location>
</feature>
<dbReference type="InterPro" id="IPR036257">
    <property type="entry name" value="Cyt_c_oxidase_su2_TM_sf"/>
</dbReference>
<dbReference type="InterPro" id="IPR045187">
    <property type="entry name" value="CcO_II"/>
</dbReference>
<evidence type="ECO:0000256" key="9">
    <source>
        <dbReference type="ARBA" id="ARBA00022989"/>
    </source>
</evidence>
<keyword evidence="3 14" id="KW-0813">Transport</keyword>
<dbReference type="Gene3D" id="1.10.287.90">
    <property type="match status" value="1"/>
</dbReference>
<comment type="subcellular location">
    <subcellularLocation>
        <location evidence="14">Cell membrane</location>
        <topology evidence="14">Multi-pass membrane protein</topology>
    </subcellularLocation>
    <subcellularLocation>
        <location evidence="1">Membrane</location>
        <topology evidence="1">Multi-pass membrane protein</topology>
    </subcellularLocation>
</comment>
<dbReference type="SUPFAM" id="SSF49503">
    <property type="entry name" value="Cupredoxins"/>
    <property type="match status" value="1"/>
</dbReference>
<dbReference type="InterPro" id="IPR002429">
    <property type="entry name" value="CcO_II-like_C"/>
</dbReference>
<evidence type="ECO:0000256" key="13">
    <source>
        <dbReference type="ARBA" id="ARBA00047816"/>
    </source>
</evidence>
<dbReference type="Gene3D" id="2.60.40.420">
    <property type="entry name" value="Cupredoxins - blue copper proteins"/>
    <property type="match status" value="1"/>
</dbReference>